<name>G3UHM4_LOXAF</name>
<evidence type="ECO:0000313" key="7">
    <source>
        <dbReference type="Proteomes" id="UP000007646"/>
    </source>
</evidence>
<reference evidence="6 7" key="1">
    <citation type="submission" date="2009-06" db="EMBL/GenBank/DDBJ databases">
        <title>The Genome Sequence of Loxodonta africana (African elephant).</title>
        <authorList>
            <person name="Di Palma F."/>
            <person name="Heiman D."/>
            <person name="Young S."/>
            <person name="Johnson J."/>
            <person name="Lander E.S."/>
            <person name="Lindblad-Toh K."/>
        </authorList>
    </citation>
    <scope>NUCLEOTIDE SEQUENCE [LARGE SCALE GENOMIC DNA]</scope>
    <source>
        <strain evidence="6 7">Isolate ISIS603380</strain>
    </source>
</reference>
<feature type="region of interest" description="Disordered" evidence="1">
    <location>
        <begin position="289"/>
        <end position="335"/>
    </location>
</feature>
<feature type="compositionally biased region" description="Polar residues" evidence="1">
    <location>
        <begin position="294"/>
        <end position="304"/>
    </location>
</feature>
<feature type="domain" description="Transmembrane protein TMEM132 fifth" evidence="4">
    <location>
        <begin position="4"/>
        <end position="79"/>
    </location>
</feature>
<accession>G3UHM4</accession>
<dbReference type="GeneTree" id="ENSGT00940000159630"/>
<sequence>RPTQERDDEEDEKRGRGGALWYQHTTAWVLTQFVVESPEVGQLTDVLGLNLQFDITDLVTDFVKVEDPKIVKLQAQPFICMCPDMSLLEQVLPVSNTIFTSTPLMDIRWTSECVLFANLEIQSFSSLGLGVVKKFGKFENSFIFIYTHEHVRNPFQQVGILSSWILLSDGSVTPLGIYDPKDFQLVSSLDEMVMSVHPNLQSQTGLGTESAGQGPWIKLERMVDEPYHKTKRKGILIVDKGNIKIVEHQESTNDIEGINREYKDHLSNSMECEGNQERAVQEWFQHGASVGQEEGTNQSTTPQSRGGKDKLRKSGGPGAFTSFPTQGKLPEPNYPSDLTVTSRGLTDLEIGMYALLCVFRLTILPFLINYVAFAWKYRHKRFAVSEQGNIPHSHDWVWLGNEVELLENPVDITLPSEECTTMIDRGATEERNFLLNGSSQKTFHSQLLRPSDYVYEGNENETLNPSGPKRRRVKFTSYTTIPPEYGSPYTNSILFDSDDNIKWVCQDMGLGDSQDFRDYMERLQDQM</sequence>
<evidence type="ECO:0000259" key="3">
    <source>
        <dbReference type="Pfam" id="PF15706"/>
    </source>
</evidence>
<dbReference type="Pfam" id="PF23486">
    <property type="entry name" value="Ig_TMEM132_5th"/>
    <property type="match status" value="1"/>
</dbReference>
<evidence type="ECO:0000259" key="5">
    <source>
        <dbReference type="Pfam" id="PF23487"/>
    </source>
</evidence>
<feature type="transmembrane region" description="Helical" evidence="2">
    <location>
        <begin position="350"/>
        <end position="372"/>
    </location>
</feature>
<dbReference type="PANTHER" id="PTHR13388:SF12">
    <property type="entry name" value="TRANSMEMBRANE PROTEIN 132B"/>
    <property type="match status" value="1"/>
</dbReference>
<dbReference type="OMA" id="WIKLERM"/>
<dbReference type="HOGENOM" id="CLU_009871_2_0_1"/>
<organism evidence="6 7">
    <name type="scientific">Loxodonta africana</name>
    <name type="common">African elephant</name>
    <dbReference type="NCBI Taxonomy" id="9785"/>
    <lineage>
        <taxon>Eukaryota</taxon>
        <taxon>Metazoa</taxon>
        <taxon>Chordata</taxon>
        <taxon>Craniata</taxon>
        <taxon>Vertebrata</taxon>
        <taxon>Euteleostomi</taxon>
        <taxon>Mammalia</taxon>
        <taxon>Eutheria</taxon>
        <taxon>Afrotheria</taxon>
        <taxon>Proboscidea</taxon>
        <taxon>Elephantidae</taxon>
        <taxon>Loxodonta</taxon>
    </lineage>
</organism>
<dbReference type="Pfam" id="PF23487">
    <property type="entry name" value="Ig_TMEM132_6th"/>
    <property type="match status" value="1"/>
</dbReference>
<dbReference type="InterPro" id="IPR055424">
    <property type="entry name" value="Ig_TMEM132_6th"/>
</dbReference>
<dbReference type="InParanoid" id="G3UHM4"/>
<dbReference type="InterPro" id="IPR026307">
    <property type="entry name" value="TMEM132"/>
</dbReference>
<dbReference type="InterPro" id="IPR055423">
    <property type="entry name" value="Ig_TMEM132_5th"/>
</dbReference>
<dbReference type="PANTHER" id="PTHR13388">
    <property type="entry name" value="DETONATOR, ISOFORM E"/>
    <property type="match status" value="1"/>
</dbReference>
<dbReference type="Pfam" id="PF15706">
    <property type="entry name" value="TMEM132_C"/>
    <property type="match status" value="1"/>
</dbReference>
<evidence type="ECO:0008006" key="8">
    <source>
        <dbReference type="Google" id="ProtNLM"/>
    </source>
</evidence>
<dbReference type="InterPro" id="IPR031436">
    <property type="entry name" value="TMEM132_C"/>
</dbReference>
<keyword evidence="2" id="KW-0472">Membrane</keyword>
<keyword evidence="2" id="KW-0812">Transmembrane</keyword>
<evidence type="ECO:0000256" key="2">
    <source>
        <dbReference type="SAM" id="Phobius"/>
    </source>
</evidence>
<evidence type="ECO:0000313" key="6">
    <source>
        <dbReference type="Ensembl" id="ENSLAFP00000027332.1"/>
    </source>
</evidence>
<keyword evidence="7" id="KW-1185">Reference proteome</keyword>
<evidence type="ECO:0000256" key="1">
    <source>
        <dbReference type="SAM" id="MobiDB-lite"/>
    </source>
</evidence>
<reference evidence="6" key="3">
    <citation type="submission" date="2025-09" db="UniProtKB">
        <authorList>
            <consortium name="Ensembl"/>
        </authorList>
    </citation>
    <scope>IDENTIFICATION</scope>
    <source>
        <strain evidence="6">Isolate ISIS603380</strain>
    </source>
</reference>
<evidence type="ECO:0000259" key="4">
    <source>
        <dbReference type="Pfam" id="PF23486"/>
    </source>
</evidence>
<dbReference type="eggNOG" id="KOG4789">
    <property type="taxonomic scope" value="Eukaryota"/>
</dbReference>
<keyword evidence="2" id="KW-1133">Transmembrane helix</keyword>
<feature type="domain" description="Transmembrane protein TMEM132 sixth" evidence="5">
    <location>
        <begin position="118"/>
        <end position="220"/>
    </location>
</feature>
<proteinExistence type="predicted"/>
<dbReference type="Ensembl" id="ENSLAFT00000036408.1">
    <property type="protein sequence ID" value="ENSLAFP00000027332.1"/>
    <property type="gene ID" value="ENSLAFG00000029817.1"/>
</dbReference>
<dbReference type="Proteomes" id="UP000007646">
    <property type="component" value="Unassembled WGS sequence"/>
</dbReference>
<feature type="domain" description="Transmembrane protein TMEM132 C-terminal" evidence="3">
    <location>
        <begin position="325"/>
        <end position="403"/>
    </location>
</feature>
<protein>
    <recommendedName>
        <fullName evidence="8">Transmembrane protein 132B</fullName>
    </recommendedName>
</protein>
<reference evidence="6" key="2">
    <citation type="submission" date="2025-08" db="UniProtKB">
        <authorList>
            <consortium name="Ensembl"/>
        </authorList>
    </citation>
    <scope>IDENTIFICATION</scope>
    <source>
        <strain evidence="6">Isolate ISIS603380</strain>
    </source>
</reference>
<dbReference type="AlphaFoldDB" id="G3UHM4"/>